<dbReference type="AlphaFoldDB" id="A0A8B8GSS9"/>
<reference evidence="2" key="1">
    <citation type="submission" date="2025-08" db="UniProtKB">
        <authorList>
            <consortium name="RefSeq"/>
        </authorList>
    </citation>
    <scope>IDENTIFICATION</scope>
    <source>
        <tissue evidence="2">Whole body</tissue>
    </source>
</reference>
<dbReference type="Proteomes" id="UP000694846">
    <property type="component" value="Unplaced"/>
</dbReference>
<keyword evidence="1" id="KW-1185">Reference proteome</keyword>
<evidence type="ECO:0000313" key="1">
    <source>
        <dbReference type="Proteomes" id="UP000694846"/>
    </source>
</evidence>
<protein>
    <submittedName>
        <fullName evidence="2">Uncharacterized protein LOC112694443</fullName>
    </submittedName>
</protein>
<gene>
    <name evidence="2" type="primary">LOC112694443</name>
</gene>
<proteinExistence type="predicted"/>
<evidence type="ECO:0000313" key="2">
    <source>
        <dbReference type="RefSeq" id="XP_025425691.1"/>
    </source>
</evidence>
<dbReference type="GeneID" id="112694443"/>
<organism evidence="1 2">
    <name type="scientific">Sipha flava</name>
    <name type="common">yellow sugarcane aphid</name>
    <dbReference type="NCBI Taxonomy" id="143950"/>
    <lineage>
        <taxon>Eukaryota</taxon>
        <taxon>Metazoa</taxon>
        <taxon>Ecdysozoa</taxon>
        <taxon>Arthropoda</taxon>
        <taxon>Hexapoda</taxon>
        <taxon>Insecta</taxon>
        <taxon>Pterygota</taxon>
        <taxon>Neoptera</taxon>
        <taxon>Paraneoptera</taxon>
        <taxon>Hemiptera</taxon>
        <taxon>Sternorrhyncha</taxon>
        <taxon>Aphidomorpha</taxon>
        <taxon>Aphidoidea</taxon>
        <taxon>Aphididae</taxon>
        <taxon>Sipha</taxon>
    </lineage>
</organism>
<name>A0A8B8GSS9_9HEMI</name>
<accession>A0A8B8GSS9</accession>
<dbReference type="OrthoDB" id="6572538at2759"/>
<sequence>MMSDWTTTNRSDFTWPYLAERQRIIDWDSYEYKEQICKNAELSDCSQPSKQSSCDVETLQQTRSQKFPFDFDYRPKPIVESGQSINRYPIEKMIEYNKKKADAKIRSVRTRPRVYMSPQISLDELTDEYREVMCDDMYTSSKTIGELTSGILQTRPISVNDQEPSSKPSADLVICRRQPLYKTIKPAKNWRRISIEWDKSQKRIFGGRSVD</sequence>
<dbReference type="RefSeq" id="XP_025425691.1">
    <property type="nucleotide sequence ID" value="XM_025569906.1"/>
</dbReference>